<feature type="region of interest" description="Disordered" evidence="1">
    <location>
        <begin position="388"/>
        <end position="412"/>
    </location>
</feature>
<evidence type="ECO:0000313" key="3">
    <source>
        <dbReference type="Proteomes" id="UP000708208"/>
    </source>
</evidence>
<organism evidence="2 3">
    <name type="scientific">Allacma fusca</name>
    <dbReference type="NCBI Taxonomy" id="39272"/>
    <lineage>
        <taxon>Eukaryota</taxon>
        <taxon>Metazoa</taxon>
        <taxon>Ecdysozoa</taxon>
        <taxon>Arthropoda</taxon>
        <taxon>Hexapoda</taxon>
        <taxon>Collembola</taxon>
        <taxon>Symphypleona</taxon>
        <taxon>Sminthuridae</taxon>
        <taxon>Allacma</taxon>
    </lineage>
</organism>
<protein>
    <submittedName>
        <fullName evidence="2">Uncharacterized protein</fullName>
    </submittedName>
</protein>
<reference evidence="2" key="1">
    <citation type="submission" date="2021-06" db="EMBL/GenBank/DDBJ databases">
        <authorList>
            <person name="Hodson N. C."/>
            <person name="Mongue J. A."/>
            <person name="Jaron S. K."/>
        </authorList>
    </citation>
    <scope>NUCLEOTIDE SEQUENCE</scope>
</reference>
<dbReference type="OrthoDB" id="8297969at2759"/>
<name>A0A8J2NNL6_9HEXA</name>
<dbReference type="Proteomes" id="UP000708208">
    <property type="component" value="Unassembled WGS sequence"/>
</dbReference>
<evidence type="ECO:0000256" key="1">
    <source>
        <dbReference type="SAM" id="MobiDB-lite"/>
    </source>
</evidence>
<keyword evidence="3" id="KW-1185">Reference proteome</keyword>
<dbReference type="EMBL" id="CAJVCH010037061">
    <property type="protein sequence ID" value="CAG7716253.1"/>
    <property type="molecule type" value="Genomic_DNA"/>
</dbReference>
<sequence>MHPFRKNFMPVGNQAKLTPNLEKLRAHVRKQRQEMNDVQKLWLQTTDKAGIQQATVHLPSMGRQVVLEPLHQHQLPQLDRAVSCCGVGTPQQFDIDTSSPSTAAGYQGECVPVQSPAVPDYDVTDEKEIMMLQPVASTSTKAYQRTLQVSMRKEVELFVTRKNVLTGNNDDTATECQETVPKFNSSMPDTAEVLKQNPVTVSGKLRHFLLAKRRIQHQVVSEFKEQSNLEAPGSSLVSVSTEFDSSENSSSLHLEDPKLKLATKFRHLTAKRKFLKTVLSPPLPRKSRKEGEKLKQQEYTEEGMQIQQNCHSKLRIVSEDHYFKDNESNFVLQKSKNDIEGENISISRRPTHSSSTAPIIDWLSKMSLTENELETRCSSSTGYLEPGISVHSKKNNNHITGSGRYQTPQTKKPKWDSLVSNKIFIGCSNHSDSRKTPSSKKEKATSAPPTINHCSTVDGDHSDNMKDFNRTQSGVPIGISNYRESYSLKKWPPLVQSLAAGSDGSSYMKLITTSQMTLWSNTSNEATSSSSLNSSFSRMDSEVEYSSDCGMLPKNEGDHFQDKQDEAFQTQRISTQCKDAMQRKNDTIISKVERRDTNEEEAQLPLDEFKADFELLEERKVSENHNFLKEKLNTKLFSVVLKHFQEPLKKPAPSSPVNLATIVTSRRQAVTKRPGELKSDELPKLQRAFPTSDQLERCDDPDTYDITAYEDYEENLQYRKHKLIPSWASNVCELEMSLFLQQPELMKLTFPGDDPWRGSFPSQLGTSVTIKPISLRKKNTSLFYFTHTAFYDETQNLKY</sequence>
<feature type="compositionally biased region" description="Basic and acidic residues" evidence="1">
    <location>
        <begin position="431"/>
        <end position="444"/>
    </location>
</feature>
<feature type="region of interest" description="Disordered" evidence="1">
    <location>
        <begin position="428"/>
        <end position="460"/>
    </location>
</feature>
<comment type="caution">
    <text evidence="2">The sequence shown here is derived from an EMBL/GenBank/DDBJ whole genome shotgun (WGS) entry which is preliminary data.</text>
</comment>
<gene>
    <name evidence="2" type="ORF">AFUS01_LOCUS5776</name>
</gene>
<accession>A0A8J2NNL6</accession>
<feature type="compositionally biased region" description="Polar residues" evidence="1">
    <location>
        <begin position="397"/>
        <end position="410"/>
    </location>
</feature>
<dbReference type="AlphaFoldDB" id="A0A8J2NNL6"/>
<proteinExistence type="predicted"/>
<evidence type="ECO:0000313" key="2">
    <source>
        <dbReference type="EMBL" id="CAG7716253.1"/>
    </source>
</evidence>